<comment type="subunit">
    <text evidence="7">Homodimer.</text>
</comment>
<keyword evidence="8" id="KW-0732">Signal</keyword>
<dbReference type="Pfam" id="PF01355">
    <property type="entry name" value="HIPIP"/>
    <property type="match status" value="1"/>
</dbReference>
<feature type="signal peptide" evidence="8">
    <location>
        <begin position="1"/>
        <end position="27"/>
    </location>
</feature>
<comment type="similarity">
    <text evidence="7">Belongs to the high-potential iron-sulfur protein (HiPIP) family.</text>
</comment>
<dbReference type="AlphaFoldDB" id="A0A8D5JWS8"/>
<proteinExistence type="inferred from homology"/>
<keyword evidence="11" id="KW-1185">Reference proteome</keyword>
<evidence type="ECO:0000256" key="6">
    <source>
        <dbReference type="ARBA" id="ARBA00023014"/>
    </source>
</evidence>
<dbReference type="PROSITE" id="PS51373">
    <property type="entry name" value="HIPIP"/>
    <property type="match status" value="1"/>
</dbReference>
<evidence type="ECO:0000256" key="4">
    <source>
        <dbReference type="ARBA" id="ARBA00022982"/>
    </source>
</evidence>
<dbReference type="KEGG" id="mpau:ZMTM_16680"/>
<protein>
    <recommendedName>
        <fullName evidence="7">High-potential iron-sulfur protein</fullName>
        <shortName evidence="7">HiPIP</shortName>
    </recommendedName>
</protein>
<evidence type="ECO:0000256" key="3">
    <source>
        <dbReference type="ARBA" id="ARBA00022723"/>
    </source>
</evidence>
<organism evidence="10 11">
    <name type="scientific">Methyloradius palustris</name>
    <dbReference type="NCBI Taxonomy" id="2778876"/>
    <lineage>
        <taxon>Bacteria</taxon>
        <taxon>Pseudomonadati</taxon>
        <taxon>Pseudomonadota</taxon>
        <taxon>Betaproteobacteria</taxon>
        <taxon>Nitrosomonadales</taxon>
        <taxon>Methylophilaceae</taxon>
        <taxon>Methyloradius</taxon>
    </lineage>
</organism>
<evidence type="ECO:0000313" key="10">
    <source>
        <dbReference type="EMBL" id="BCM25409.1"/>
    </source>
</evidence>
<dbReference type="RefSeq" id="WP_221763499.1">
    <property type="nucleotide sequence ID" value="NZ_AP024110.1"/>
</dbReference>
<evidence type="ECO:0000259" key="9">
    <source>
        <dbReference type="PROSITE" id="PS51373"/>
    </source>
</evidence>
<keyword evidence="6 7" id="KW-0411">Iron-sulfur</keyword>
<dbReference type="InterPro" id="IPR000170">
    <property type="entry name" value="High_potential_FeS_prot"/>
</dbReference>
<evidence type="ECO:0000256" key="8">
    <source>
        <dbReference type="SAM" id="SignalP"/>
    </source>
</evidence>
<dbReference type="Proteomes" id="UP000826722">
    <property type="component" value="Chromosome"/>
</dbReference>
<feature type="domain" description="High potential iron-sulfur proteins family profile" evidence="9">
    <location>
        <begin position="24"/>
        <end position="99"/>
    </location>
</feature>
<dbReference type="GO" id="GO:0046872">
    <property type="term" value="F:metal ion binding"/>
    <property type="evidence" value="ECO:0007669"/>
    <property type="project" value="UniProtKB-KW"/>
</dbReference>
<sequence length="99" mass="10291">MNNSKRTFMLQIIAAGVSLPLAKIAFAEYVNEKDPTAVSLGYVSDATKATNGKYKAGQHCGACMFFGGKAGDTKGPCPLFAGKEVHSAGWCSAFAAKPA</sequence>
<gene>
    <name evidence="10" type="ORF">ZMTM_16680</name>
</gene>
<dbReference type="GO" id="GO:0051539">
    <property type="term" value="F:4 iron, 4 sulfur cluster binding"/>
    <property type="evidence" value="ECO:0007669"/>
    <property type="project" value="UniProtKB-KW"/>
</dbReference>
<accession>A0A8D5JWS8</accession>
<keyword evidence="5 7" id="KW-0408">Iron</keyword>
<dbReference type="GO" id="GO:0009055">
    <property type="term" value="F:electron transfer activity"/>
    <property type="evidence" value="ECO:0007669"/>
    <property type="project" value="InterPro"/>
</dbReference>
<feature type="chain" id="PRO_5034848910" description="High-potential iron-sulfur protein" evidence="8">
    <location>
        <begin position="28"/>
        <end position="99"/>
    </location>
</feature>
<dbReference type="Gene3D" id="4.10.490.10">
    <property type="entry name" value="High potential iron-sulphur protein"/>
    <property type="match status" value="1"/>
</dbReference>
<dbReference type="SUPFAM" id="SSF57652">
    <property type="entry name" value="HIPIP (high potential iron protein)"/>
    <property type="match status" value="1"/>
</dbReference>
<evidence type="ECO:0000256" key="5">
    <source>
        <dbReference type="ARBA" id="ARBA00023004"/>
    </source>
</evidence>
<evidence type="ECO:0000256" key="2">
    <source>
        <dbReference type="ARBA" id="ARBA00022485"/>
    </source>
</evidence>
<dbReference type="EMBL" id="AP024110">
    <property type="protein sequence ID" value="BCM25409.1"/>
    <property type="molecule type" value="Genomic_DNA"/>
</dbReference>
<keyword evidence="3 7" id="KW-0479">Metal-binding</keyword>
<dbReference type="GO" id="GO:0019646">
    <property type="term" value="P:aerobic electron transport chain"/>
    <property type="evidence" value="ECO:0007669"/>
    <property type="project" value="InterPro"/>
</dbReference>
<name>A0A8D5JWS8_9PROT</name>
<comment type="function">
    <text evidence="7">Specific class of high-redox-potential 4Fe-4S ferredoxins. Functions in anaerobic electron transport in most purple and in some other photosynthetic bacteria and in at least one genus (Paracoccus) of halophilic, denitrifying bacteria.</text>
</comment>
<evidence type="ECO:0000313" key="11">
    <source>
        <dbReference type="Proteomes" id="UP000826722"/>
    </source>
</evidence>
<evidence type="ECO:0000256" key="7">
    <source>
        <dbReference type="RuleBase" id="RU000620"/>
    </source>
</evidence>
<dbReference type="InterPro" id="IPR036369">
    <property type="entry name" value="HIPIP_sf"/>
</dbReference>
<evidence type="ECO:0000256" key="1">
    <source>
        <dbReference type="ARBA" id="ARBA00022448"/>
    </source>
</evidence>
<reference evidence="10" key="1">
    <citation type="journal article" date="2021" name="Arch. Microbiol.">
        <title>Methyloradius palustris gen. nov., sp. nov., a methanol-oxidizing bacterium isolated from snow.</title>
        <authorList>
            <person name="Miyadera T."/>
            <person name="Kojima H."/>
            <person name="Fukui M."/>
        </authorList>
    </citation>
    <scope>NUCLEOTIDE SEQUENCE</scope>
    <source>
        <strain evidence="10">Zm11</strain>
    </source>
</reference>
<keyword evidence="4 7" id="KW-0249">Electron transport</keyword>
<keyword evidence="1 7" id="KW-0813">Transport</keyword>
<keyword evidence="2 7" id="KW-0004">4Fe-4S</keyword>